<keyword evidence="1" id="KW-0812">Transmembrane</keyword>
<dbReference type="InterPro" id="IPR009936">
    <property type="entry name" value="DUF1468"/>
</dbReference>
<dbReference type="Proteomes" id="UP000706333">
    <property type="component" value="Unassembled WGS sequence"/>
</dbReference>
<keyword evidence="1" id="KW-0472">Membrane</keyword>
<feature type="transmembrane region" description="Helical" evidence="1">
    <location>
        <begin position="138"/>
        <end position="159"/>
    </location>
</feature>
<protein>
    <recommendedName>
        <fullName evidence="2">DUF1468 domain-containing protein</fullName>
    </recommendedName>
</protein>
<evidence type="ECO:0000259" key="2">
    <source>
        <dbReference type="Pfam" id="PF07331"/>
    </source>
</evidence>
<reference evidence="3" key="2">
    <citation type="journal article" date="2020" name="Microorganisms">
        <title>Osmotic Adaptation and Compatible Solute Biosynthesis of Phototrophic Bacteria as Revealed from Genome Analyses.</title>
        <authorList>
            <person name="Imhoff J.F."/>
            <person name="Rahn T."/>
            <person name="Kunzel S."/>
            <person name="Keller A."/>
            <person name="Neulinger S.C."/>
        </authorList>
    </citation>
    <scope>NUCLEOTIDE SEQUENCE</scope>
    <source>
        <strain evidence="3">LMG 28126</strain>
    </source>
</reference>
<proteinExistence type="predicted"/>
<keyword evidence="1" id="KW-1133">Transmembrane helix</keyword>
<evidence type="ECO:0000313" key="4">
    <source>
        <dbReference type="Proteomes" id="UP000706333"/>
    </source>
</evidence>
<reference evidence="3" key="1">
    <citation type="submission" date="2017-05" db="EMBL/GenBank/DDBJ databases">
        <authorList>
            <person name="Imhoff J.F."/>
            <person name="Rahn T."/>
            <person name="Kuenzel S."/>
            <person name="Neulinger S.C."/>
        </authorList>
    </citation>
    <scope>NUCLEOTIDE SEQUENCE</scope>
    <source>
        <strain evidence="3">LMG 28126</strain>
    </source>
</reference>
<name>A0A934TJJ0_9RHOB</name>
<sequence length="172" mass="19290">MPDAPIPADRLQRRLRTAFVVLVLILALYVVWSAGDFRRAARLFPQYAGAITAALCVLELARQLWRRRHPSPMVLNTADISLSDEERTLDGLRRGMGVYLWCLGYGGLIAMLGMVWATAVFVPALLHLRFRSDWRITVGILAGLGTLMWALTLLLAVRLPQGWLAPWLPVPF</sequence>
<organism evidence="3 4">
    <name type="scientific">Rhodobaculum claviforme</name>
    <dbReference type="NCBI Taxonomy" id="1549854"/>
    <lineage>
        <taxon>Bacteria</taxon>
        <taxon>Pseudomonadati</taxon>
        <taxon>Pseudomonadota</taxon>
        <taxon>Alphaproteobacteria</taxon>
        <taxon>Rhodobacterales</taxon>
        <taxon>Paracoccaceae</taxon>
        <taxon>Rhodobaculum</taxon>
    </lineage>
</organism>
<dbReference type="RefSeq" id="WP_201156447.1">
    <property type="nucleotide sequence ID" value="NZ_NHSD01000152.1"/>
</dbReference>
<gene>
    <name evidence="3" type="ORF">CCR87_04820</name>
</gene>
<keyword evidence="4" id="KW-1185">Reference proteome</keyword>
<feature type="transmembrane region" description="Helical" evidence="1">
    <location>
        <begin position="98"/>
        <end position="126"/>
    </location>
</feature>
<comment type="caution">
    <text evidence="3">The sequence shown here is derived from an EMBL/GenBank/DDBJ whole genome shotgun (WGS) entry which is preliminary data.</text>
</comment>
<evidence type="ECO:0000256" key="1">
    <source>
        <dbReference type="SAM" id="Phobius"/>
    </source>
</evidence>
<evidence type="ECO:0000313" key="3">
    <source>
        <dbReference type="EMBL" id="MBK5926676.1"/>
    </source>
</evidence>
<accession>A0A934TJJ0</accession>
<dbReference type="EMBL" id="NHSD01000152">
    <property type="protein sequence ID" value="MBK5926676.1"/>
    <property type="molecule type" value="Genomic_DNA"/>
</dbReference>
<feature type="transmembrane region" description="Helical" evidence="1">
    <location>
        <begin position="15"/>
        <end position="35"/>
    </location>
</feature>
<feature type="domain" description="DUF1468" evidence="2">
    <location>
        <begin position="20"/>
        <end position="160"/>
    </location>
</feature>
<dbReference type="Pfam" id="PF07331">
    <property type="entry name" value="TctB"/>
    <property type="match status" value="1"/>
</dbReference>
<dbReference type="AlphaFoldDB" id="A0A934TJJ0"/>